<proteinExistence type="predicted"/>
<reference evidence="2 3" key="2">
    <citation type="submission" date="2019-11" db="EMBL/GenBank/DDBJ databases">
        <authorList>
            <person name="Lu H."/>
        </authorList>
    </citation>
    <scope>NUCLEOTIDE SEQUENCE [LARGE SCALE GENOMIC DNA]</scope>
    <source>
        <strain evidence="2 3">FIM1</strain>
    </source>
</reference>
<feature type="signal peptide" evidence="1">
    <location>
        <begin position="1"/>
        <end position="16"/>
    </location>
</feature>
<sequence>MNFLYFFALTLGCAHAFTGLVIDKVFGKSHGPGMSCNTLALKVNIPQNVLYSDGSYGLDITPFIAVLYKYSRDKNGCKTRDTDSLTETIIAAIKDNRHGQKNLIASCLTLFRSRSTVTYLKYVKEGAGVEFGAIDCQAVPGWRAPNFLTT</sequence>
<evidence type="ECO:0000313" key="2">
    <source>
        <dbReference type="EMBL" id="QGN17570.1"/>
    </source>
</evidence>
<reference evidence="2 3" key="1">
    <citation type="submission" date="2016-03" db="EMBL/GenBank/DDBJ databases">
        <title>How can Kluyveromyces marxianus grow so fast - potential evolutionary course in Saccharomyces Complex revealed by comparative genomics.</title>
        <authorList>
            <person name="Mo W."/>
            <person name="Lu W."/>
            <person name="Yang X."/>
            <person name="Qi J."/>
            <person name="Lv H."/>
        </authorList>
    </citation>
    <scope>NUCLEOTIDE SEQUENCE [LARGE SCALE GENOMIC DNA]</scope>
    <source>
        <strain evidence="2 3">FIM1</strain>
    </source>
</reference>
<feature type="chain" id="PRO_5047152012" evidence="1">
    <location>
        <begin position="17"/>
        <end position="150"/>
    </location>
</feature>
<gene>
    <name evidence="2" type="ORF">FIM1_4308</name>
</gene>
<keyword evidence="3" id="KW-1185">Reference proteome</keyword>
<protein>
    <submittedName>
        <fullName evidence="2">Uncharacterized protein</fullName>
    </submittedName>
</protein>
<name>A0ABX6EYZ8_KLUMA</name>
<accession>A0ABX6EYZ8</accession>
<evidence type="ECO:0000313" key="3">
    <source>
        <dbReference type="Proteomes" id="UP000422736"/>
    </source>
</evidence>
<evidence type="ECO:0000256" key="1">
    <source>
        <dbReference type="SAM" id="SignalP"/>
    </source>
</evidence>
<organism evidence="2 3">
    <name type="scientific">Kluyveromyces marxianus</name>
    <name type="common">Yeast</name>
    <name type="synonym">Candida kefyr</name>
    <dbReference type="NCBI Taxonomy" id="4911"/>
    <lineage>
        <taxon>Eukaryota</taxon>
        <taxon>Fungi</taxon>
        <taxon>Dikarya</taxon>
        <taxon>Ascomycota</taxon>
        <taxon>Saccharomycotina</taxon>
        <taxon>Saccharomycetes</taxon>
        <taxon>Saccharomycetales</taxon>
        <taxon>Saccharomycetaceae</taxon>
        <taxon>Kluyveromyces</taxon>
    </lineage>
</organism>
<dbReference type="Proteomes" id="UP000422736">
    <property type="component" value="Chromosome 6"/>
</dbReference>
<dbReference type="EMBL" id="CP015059">
    <property type="protein sequence ID" value="QGN17570.1"/>
    <property type="molecule type" value="Genomic_DNA"/>
</dbReference>
<keyword evidence="1" id="KW-0732">Signal</keyword>